<dbReference type="InterPro" id="IPR011990">
    <property type="entry name" value="TPR-like_helical_dom_sf"/>
</dbReference>
<dbReference type="AlphaFoldDB" id="A0A1H7FQS8"/>
<protein>
    <submittedName>
        <fullName evidence="2">Starch-binding associating with outer membrane</fullName>
    </submittedName>
</protein>
<dbReference type="SUPFAM" id="SSF48452">
    <property type="entry name" value="TPR-like"/>
    <property type="match status" value="1"/>
</dbReference>
<evidence type="ECO:0000313" key="3">
    <source>
        <dbReference type="Proteomes" id="UP000198916"/>
    </source>
</evidence>
<dbReference type="InterPro" id="IPR041662">
    <property type="entry name" value="SusD-like_2"/>
</dbReference>
<gene>
    <name evidence="2" type="ORF">SAMN05421740_101384</name>
</gene>
<evidence type="ECO:0000313" key="2">
    <source>
        <dbReference type="EMBL" id="SEK26540.1"/>
    </source>
</evidence>
<keyword evidence="1" id="KW-0732">Signal</keyword>
<feature type="chain" id="PRO_5011479896" evidence="1">
    <location>
        <begin position="26"/>
        <end position="487"/>
    </location>
</feature>
<evidence type="ECO:0000256" key="1">
    <source>
        <dbReference type="SAM" id="SignalP"/>
    </source>
</evidence>
<proteinExistence type="predicted"/>
<dbReference type="Pfam" id="PF12771">
    <property type="entry name" value="SusD-like_2"/>
    <property type="match status" value="1"/>
</dbReference>
<organism evidence="2 3">
    <name type="scientific">Parapedobacter koreensis</name>
    <dbReference type="NCBI Taxonomy" id="332977"/>
    <lineage>
        <taxon>Bacteria</taxon>
        <taxon>Pseudomonadati</taxon>
        <taxon>Bacteroidota</taxon>
        <taxon>Sphingobacteriia</taxon>
        <taxon>Sphingobacteriales</taxon>
        <taxon>Sphingobacteriaceae</taxon>
        <taxon>Parapedobacter</taxon>
    </lineage>
</organism>
<sequence>MNTVAFRLKLLSILGVLLFGACSHFDELNVDPNRMNIASPGTFINPVLYNVAFHNWGRANSFTNDLMQVTSSSATSGSIEHYVYSDGLGDGTWNSYYGNLMNILEMERLAIERGDRNYQAIAITLKSWMYHILVDCFGNIPMSEALRADDEIFRPKFDNQQEVYLALINDLDNANSLFDVQTGLIYNKEPELLFGARNAVDPIAINKWRKFCNSVRLRILLRALDTDINAAAEIREMFENPDQYPLISSNEEAASLVISGVAPQLGPYTRLTDFYIYGREIADFFVSSLNTWNDPRCEVFCYQQVDDGNGNLIYRGRESGLNFEPDYETSGINRNIPVTPLRVALFTYAEIEFIKAELALKNIVPSLNSAEAYNKGVQAAIEQWGKVMPAGYLETPGVMFDGTFEQLMLQKYYALTYCDYQQWFEYNRTGLPALPRGPGVSAGSEIAHRFKYPAVIQRMNADSYQAAVNAMGGDEFDITLFWHKENN</sequence>
<dbReference type="OrthoDB" id="9766256at2"/>
<dbReference type="STRING" id="332977.SAMN05421740_101384"/>
<keyword evidence="3" id="KW-1185">Reference proteome</keyword>
<dbReference type="PROSITE" id="PS51257">
    <property type="entry name" value="PROKAR_LIPOPROTEIN"/>
    <property type="match status" value="1"/>
</dbReference>
<reference evidence="3" key="1">
    <citation type="submission" date="2016-10" db="EMBL/GenBank/DDBJ databases">
        <authorList>
            <person name="Varghese N."/>
            <person name="Submissions S."/>
        </authorList>
    </citation>
    <scope>NUCLEOTIDE SEQUENCE [LARGE SCALE GENOMIC DNA]</scope>
    <source>
        <strain evidence="3">Jip14</strain>
    </source>
</reference>
<dbReference type="RefSeq" id="WP_090602328.1">
    <property type="nucleotide sequence ID" value="NZ_FNZR01000001.1"/>
</dbReference>
<feature type="signal peptide" evidence="1">
    <location>
        <begin position="1"/>
        <end position="25"/>
    </location>
</feature>
<dbReference type="Proteomes" id="UP000198916">
    <property type="component" value="Unassembled WGS sequence"/>
</dbReference>
<dbReference type="Gene3D" id="1.25.40.390">
    <property type="match status" value="1"/>
</dbReference>
<name>A0A1H7FQS8_9SPHI</name>
<accession>A0A1H7FQS8</accession>
<dbReference type="EMBL" id="FNZR01000001">
    <property type="protein sequence ID" value="SEK26540.1"/>
    <property type="molecule type" value="Genomic_DNA"/>
</dbReference>